<evidence type="ECO:0000313" key="2">
    <source>
        <dbReference type="Proteomes" id="UP000278542"/>
    </source>
</evidence>
<dbReference type="AlphaFoldDB" id="A0A495RBP1"/>
<sequence>MARATKLITINTETGRDKGKVFLVTEPNAFIGERMFNQAFSLCGEDVTPQSLMMKTATAEGRELWESLLYLVKYVPNPNDISTAREIDQRGDDIEDISTVIRLRGEALSMIVNFTEE</sequence>
<dbReference type="Proteomes" id="UP000278542">
    <property type="component" value="Unassembled WGS sequence"/>
</dbReference>
<name>A0A495RBP1_9GAMM</name>
<comment type="caution">
    <text evidence="1">The sequence shown here is derived from an EMBL/GenBank/DDBJ whole genome shotgun (WGS) entry which is preliminary data.</text>
</comment>
<organism evidence="1 2">
    <name type="scientific">Orbus hercynius</name>
    <dbReference type="NCBI Taxonomy" id="593135"/>
    <lineage>
        <taxon>Bacteria</taxon>
        <taxon>Pseudomonadati</taxon>
        <taxon>Pseudomonadota</taxon>
        <taxon>Gammaproteobacteria</taxon>
        <taxon>Orbales</taxon>
        <taxon>Orbaceae</taxon>
        <taxon>Orbus</taxon>
    </lineage>
</organism>
<proteinExistence type="predicted"/>
<dbReference type="RefSeq" id="WP_121145520.1">
    <property type="nucleotide sequence ID" value="NZ_RBWY01000004.1"/>
</dbReference>
<protein>
    <submittedName>
        <fullName evidence="1">Uncharacterized protein</fullName>
    </submittedName>
</protein>
<reference evidence="1 2" key="1">
    <citation type="submission" date="2018-10" db="EMBL/GenBank/DDBJ databases">
        <title>Genomic Encyclopedia of Type Strains, Phase IV (KMG-IV): sequencing the most valuable type-strain genomes for metagenomic binning, comparative biology and taxonomic classification.</title>
        <authorList>
            <person name="Goeker M."/>
        </authorList>
    </citation>
    <scope>NUCLEOTIDE SEQUENCE [LARGE SCALE GENOMIC DNA]</scope>
    <source>
        <strain evidence="1 2">DSM 22228</strain>
    </source>
</reference>
<gene>
    <name evidence="1" type="ORF">DES39_1882</name>
</gene>
<dbReference type="EMBL" id="RBWY01000004">
    <property type="protein sequence ID" value="RKS84670.1"/>
    <property type="molecule type" value="Genomic_DNA"/>
</dbReference>
<evidence type="ECO:0000313" key="1">
    <source>
        <dbReference type="EMBL" id="RKS84670.1"/>
    </source>
</evidence>
<keyword evidence="2" id="KW-1185">Reference proteome</keyword>
<accession>A0A495RBP1</accession>